<gene>
    <name evidence="2" type="ORF">G7B40_024755</name>
</gene>
<reference evidence="3" key="1">
    <citation type="journal article" date="2021" name="Science">
        <title>Hunting the eagle killer: A cyanobacterial neurotoxin causes vacuolar myelinopathy.</title>
        <authorList>
            <person name="Breinlinger S."/>
            <person name="Phillips T.J."/>
            <person name="Haram B.N."/>
            <person name="Mares J."/>
            <person name="Martinez Yerena J.A."/>
            <person name="Hrouzek P."/>
            <person name="Sobotka R."/>
            <person name="Henderson W.M."/>
            <person name="Schmieder P."/>
            <person name="Williams S.M."/>
            <person name="Lauderdale J.D."/>
            <person name="Wilde H.D."/>
            <person name="Gerrin W."/>
            <person name="Kust A."/>
            <person name="Washington J.W."/>
            <person name="Wagner C."/>
            <person name="Geier B."/>
            <person name="Liebeke M."/>
            <person name="Enke H."/>
            <person name="Niedermeyer T.H.J."/>
            <person name="Wilde S.B."/>
        </authorList>
    </citation>
    <scope>NUCLEOTIDE SEQUENCE [LARGE SCALE GENOMIC DNA]</scope>
    <source>
        <strain evidence="3">Thurmond2011</strain>
    </source>
</reference>
<protein>
    <submittedName>
        <fullName evidence="2">TniQ family protein</fullName>
    </submittedName>
</protein>
<name>A0AAP5MBB5_9CYAN</name>
<feature type="domain" description="TniQ" evidence="1">
    <location>
        <begin position="9"/>
        <end position="143"/>
    </location>
</feature>
<proteinExistence type="predicted"/>
<dbReference type="InterPro" id="IPR009492">
    <property type="entry name" value="TniQ"/>
</dbReference>
<dbReference type="Proteomes" id="UP000667802">
    <property type="component" value="Unassembled WGS sequence"/>
</dbReference>
<accession>A0AAP5MBB5</accession>
<dbReference type="RefSeq" id="WP_208351379.1">
    <property type="nucleotide sequence ID" value="NZ_JAALHA020000014.1"/>
</dbReference>
<dbReference type="EMBL" id="JAALHA020000014">
    <property type="protein sequence ID" value="MDR9897752.1"/>
    <property type="molecule type" value="Genomic_DNA"/>
</dbReference>
<evidence type="ECO:0000313" key="2">
    <source>
        <dbReference type="EMBL" id="MDR9897752.1"/>
    </source>
</evidence>
<dbReference type="Pfam" id="PF06527">
    <property type="entry name" value="TniQ"/>
    <property type="match status" value="1"/>
</dbReference>
<organism evidence="2 3">
    <name type="scientific">Aetokthonos hydrillicola Thurmond2011</name>
    <dbReference type="NCBI Taxonomy" id="2712845"/>
    <lineage>
        <taxon>Bacteria</taxon>
        <taxon>Bacillati</taxon>
        <taxon>Cyanobacteriota</taxon>
        <taxon>Cyanophyceae</taxon>
        <taxon>Nostocales</taxon>
        <taxon>Hapalosiphonaceae</taxon>
        <taxon>Aetokthonos</taxon>
    </lineage>
</organism>
<sequence>MYASRRLIRRPRPYPDESLAGYIVRLTESNYYSLSCWIFQMSGLKKRGVYANVFRSETDDLSQLSFRSDVEESILWSMAFPSLNPWSSIYEDRVRVFGSILPTYTLTKSRVRLCPVCLQSKAYYRRIWDLSFVTSCPFHHCLLIDKCPICHQEIKWFQTSLVKCKCGQDWRDCQPQFVLSDQTALSLHIYKLCHIPGSESETNDILSLDNPVLKLNLESLVNLLFSLRRFNDIHYIREKFKARFKPETYSLRSDKFYFDTAFSILLNWQSEFYNLMSGYEKYLENPYMFISRRQNKYECLLFLFQSLLHCFSKQEYSFINKVIEDYFWDFLSKMSIKQIQVSLRQQFQSHSLRIPQKQWKTMNQQLVPIVRLEELTLAKLFAISELDIYDDTIFFTIYFNPFEYL</sequence>
<keyword evidence="3" id="KW-1185">Reference proteome</keyword>
<comment type="caution">
    <text evidence="2">The sequence shown here is derived from an EMBL/GenBank/DDBJ whole genome shotgun (WGS) entry which is preliminary data.</text>
</comment>
<evidence type="ECO:0000313" key="3">
    <source>
        <dbReference type="Proteomes" id="UP000667802"/>
    </source>
</evidence>
<dbReference type="AlphaFoldDB" id="A0AAP5MBB5"/>
<evidence type="ECO:0000259" key="1">
    <source>
        <dbReference type="Pfam" id="PF06527"/>
    </source>
</evidence>